<feature type="transmembrane region" description="Helical" evidence="1">
    <location>
        <begin position="120"/>
        <end position="138"/>
    </location>
</feature>
<gene>
    <name evidence="2" type="ORF">N7Z68_09620</name>
</gene>
<keyword evidence="1" id="KW-0812">Transmembrane</keyword>
<keyword evidence="3" id="KW-1185">Reference proteome</keyword>
<sequence>MKRNQVILLLFTLILATAGSLKHLPKHYKEVGFISFFNAFYYYICKRYLLWEFRPKGIDWRIIRAVHTFVTTPLVVLSSLAKFPKTVPNQIVHVLKWTFISTYLEHVVAQQKLIRFKHGWNIYWSGLIYLLMYTYSYLHTRNPRLVWMMSLGTAIFFIMRFKIPLKPRLLKGPICLVLKKEPPFNLTNSSFINSLYSKIIN</sequence>
<dbReference type="RefSeq" id="WP_275118265.1">
    <property type="nucleotide sequence ID" value="NZ_JAOTPO010000005.1"/>
</dbReference>
<feature type="transmembrane region" description="Helical" evidence="1">
    <location>
        <begin position="31"/>
        <end position="50"/>
    </location>
</feature>
<dbReference type="EMBL" id="JAOTPO010000005">
    <property type="protein sequence ID" value="MDE5413646.1"/>
    <property type="molecule type" value="Genomic_DNA"/>
</dbReference>
<proteinExistence type="predicted"/>
<name>A0ABT5VDW1_9BACI</name>
<accession>A0ABT5VDW1</accession>
<reference evidence="2" key="1">
    <citation type="submission" date="2024-05" db="EMBL/GenBank/DDBJ databases">
        <title>Alkalihalobacillus sp. strain MEB203 novel alkaliphilic bacterium from Lonar Lake, India.</title>
        <authorList>
            <person name="Joshi A."/>
            <person name="Thite S."/>
            <person name="Mengade P."/>
        </authorList>
    </citation>
    <scope>NUCLEOTIDE SEQUENCE</scope>
    <source>
        <strain evidence="2">MEB 203</strain>
    </source>
</reference>
<dbReference type="Proteomes" id="UP001148125">
    <property type="component" value="Unassembled WGS sequence"/>
</dbReference>
<protein>
    <submittedName>
        <fullName evidence="2">Uncharacterized protein</fullName>
    </submittedName>
</protein>
<organism evidence="2 3">
    <name type="scientific">Alkalihalobacterium chitinilyticum</name>
    <dbReference type="NCBI Taxonomy" id="2980103"/>
    <lineage>
        <taxon>Bacteria</taxon>
        <taxon>Bacillati</taxon>
        <taxon>Bacillota</taxon>
        <taxon>Bacilli</taxon>
        <taxon>Bacillales</taxon>
        <taxon>Bacillaceae</taxon>
        <taxon>Alkalihalobacterium</taxon>
    </lineage>
</organism>
<evidence type="ECO:0000313" key="3">
    <source>
        <dbReference type="Proteomes" id="UP001148125"/>
    </source>
</evidence>
<comment type="caution">
    <text evidence="2">The sequence shown here is derived from an EMBL/GenBank/DDBJ whole genome shotgun (WGS) entry which is preliminary data.</text>
</comment>
<evidence type="ECO:0000256" key="1">
    <source>
        <dbReference type="SAM" id="Phobius"/>
    </source>
</evidence>
<keyword evidence="1" id="KW-0472">Membrane</keyword>
<keyword evidence="1" id="KW-1133">Transmembrane helix</keyword>
<feature type="transmembrane region" description="Helical" evidence="1">
    <location>
        <begin position="144"/>
        <end position="161"/>
    </location>
</feature>
<evidence type="ECO:0000313" key="2">
    <source>
        <dbReference type="EMBL" id="MDE5413646.1"/>
    </source>
</evidence>